<evidence type="ECO:0000259" key="1">
    <source>
        <dbReference type="Pfam" id="PF03417"/>
    </source>
</evidence>
<dbReference type="InterPro" id="IPR047801">
    <property type="entry name" value="Peptidase_C45"/>
</dbReference>
<feature type="domain" description="Peptidase C45 hydrolase" evidence="1">
    <location>
        <begin position="102"/>
        <end position="302"/>
    </location>
</feature>
<dbReference type="RefSeq" id="WP_051491927.1">
    <property type="nucleotide sequence ID" value="NZ_JAME01000013.1"/>
</dbReference>
<dbReference type="AlphaFoldDB" id="X7FAE5"/>
<dbReference type="eggNOG" id="COG4927">
    <property type="taxonomic scope" value="Bacteria"/>
</dbReference>
<dbReference type="Proteomes" id="UP000023430">
    <property type="component" value="Unassembled WGS sequence"/>
</dbReference>
<organism evidence="2 3">
    <name type="scientific">Roseivivax isoporae LMG 25204</name>
    <dbReference type="NCBI Taxonomy" id="1449351"/>
    <lineage>
        <taxon>Bacteria</taxon>
        <taxon>Pseudomonadati</taxon>
        <taxon>Pseudomonadota</taxon>
        <taxon>Alphaproteobacteria</taxon>
        <taxon>Rhodobacterales</taxon>
        <taxon>Roseobacteraceae</taxon>
        <taxon>Roseivivax</taxon>
    </lineage>
</organism>
<dbReference type="PANTHER" id="PTHR34180:SF1">
    <property type="entry name" value="BETA-ALANYL-DOPAMINE_CARCININE HYDROLASE"/>
    <property type="match status" value="1"/>
</dbReference>
<keyword evidence="3" id="KW-1185">Reference proteome</keyword>
<gene>
    <name evidence="2" type="ORF">RISW2_03685</name>
</gene>
<dbReference type="STRING" id="1449351.RISW2_03685"/>
<sequence length="388" mass="41695">MIPEMHFDAVAEARPGRAWQARWQRSGALYLDWFTARGGLAGPSGAECAEALAHHMPELVPVHRALTRLAGGSDNVGRFLSGWCPPPYLGGCSLAAFESGGTTRLVRNYDLSPTLNEGLLLRTEWTGTPVMAMTEFLWGVSDGINGHGLAVALAFGGTRTVGRGFGICMILRYVLETCRDVTEARAVLDRVPSHMDYNVVLADAGGRTASVEMHAGGGTTWRATAIATNHQLDAPLPDRAAFTRTVERRARLSHLVAPGQVADASAFLVPPLYQTDYAGGFGTLFTAEYVPRDRAMRLMWPDGEMVQSLDAFFPESWHVRFAQGAASQGTPVPATDMAAMIEGLLPNVPAANREAARHWIDAAAAGRVDWAGFGQLFVPPAMHEGGAR</sequence>
<dbReference type="InterPro" id="IPR005079">
    <property type="entry name" value="Peptidase_C45_hydrolase"/>
</dbReference>
<dbReference type="InterPro" id="IPR047794">
    <property type="entry name" value="C45_proenzyme-like"/>
</dbReference>
<dbReference type="EMBL" id="JAME01000013">
    <property type="protein sequence ID" value="ETX29056.1"/>
    <property type="molecule type" value="Genomic_DNA"/>
</dbReference>
<dbReference type="OrthoDB" id="8617387at2"/>
<accession>X7FAE5</accession>
<proteinExistence type="predicted"/>
<evidence type="ECO:0000313" key="3">
    <source>
        <dbReference type="Proteomes" id="UP000023430"/>
    </source>
</evidence>
<name>X7FAE5_9RHOB</name>
<dbReference type="SUPFAM" id="SSF56235">
    <property type="entry name" value="N-terminal nucleophile aminohydrolases (Ntn hydrolases)"/>
    <property type="match status" value="1"/>
</dbReference>
<dbReference type="Gene3D" id="3.60.60.10">
    <property type="entry name" value="Penicillin V Acylase, Chain A"/>
    <property type="match status" value="1"/>
</dbReference>
<reference evidence="2 3" key="1">
    <citation type="submission" date="2014-01" db="EMBL/GenBank/DDBJ databases">
        <title>Roseivivax isoporae LMG 25204 Genome Sequencing.</title>
        <authorList>
            <person name="Lai Q."/>
            <person name="Li G."/>
            <person name="Shao Z."/>
        </authorList>
    </citation>
    <scope>NUCLEOTIDE SEQUENCE [LARGE SCALE GENOMIC DNA]</scope>
    <source>
        <strain evidence="2 3">LMG 25204</strain>
    </source>
</reference>
<dbReference type="PANTHER" id="PTHR34180">
    <property type="entry name" value="PEPTIDASE C45"/>
    <property type="match status" value="1"/>
</dbReference>
<evidence type="ECO:0000313" key="2">
    <source>
        <dbReference type="EMBL" id="ETX29056.1"/>
    </source>
</evidence>
<protein>
    <recommendedName>
        <fullName evidence="1">Peptidase C45 hydrolase domain-containing protein</fullName>
    </recommendedName>
</protein>
<comment type="caution">
    <text evidence="2">The sequence shown here is derived from an EMBL/GenBank/DDBJ whole genome shotgun (WGS) entry which is preliminary data.</text>
</comment>
<dbReference type="InterPro" id="IPR029055">
    <property type="entry name" value="Ntn_hydrolases_N"/>
</dbReference>
<dbReference type="NCBIfam" id="NF040521">
    <property type="entry name" value="C45_proenzyme"/>
    <property type="match status" value="1"/>
</dbReference>
<dbReference type="Pfam" id="PF03417">
    <property type="entry name" value="AAT"/>
    <property type="match status" value="1"/>
</dbReference>